<keyword evidence="3" id="KW-1185">Reference proteome</keyword>
<gene>
    <name evidence="2" type="ORF">NN4_50640</name>
</gene>
<comment type="caution">
    <text evidence="2">The sequence shown here is derived from an EMBL/GenBank/DDBJ whole genome shotgun (WGS) entry which is preliminary data.</text>
</comment>
<reference evidence="2 3" key="1">
    <citation type="submission" date="2019-07" db="EMBL/GenBank/DDBJ databases">
        <title>Whole genome shotgun sequence of Nocardia ninae NBRC 108245.</title>
        <authorList>
            <person name="Hosoyama A."/>
            <person name="Uohara A."/>
            <person name="Ohji S."/>
            <person name="Ichikawa N."/>
        </authorList>
    </citation>
    <scope>NUCLEOTIDE SEQUENCE [LARGE SCALE GENOMIC DNA]</scope>
    <source>
        <strain evidence="2 3">NBRC 108245</strain>
    </source>
</reference>
<evidence type="ECO:0000259" key="1">
    <source>
        <dbReference type="Pfam" id="PF09407"/>
    </source>
</evidence>
<feature type="domain" description="AbiEi antitoxin C-terminal" evidence="1">
    <location>
        <begin position="97"/>
        <end position="210"/>
    </location>
</feature>
<name>A0A511MIS0_9NOCA</name>
<sequence>MHTLREVAEHRGIVLPSELWRTPLRTLRPQDLAGIYAQPRPEVARLVDRGVLHRVAHGYYIIVPPDYVGRTWLPELEPAAAGIASSIYGPDHTIVMGISAARVLGAVPRALATAVVAVPSQHRSIALTDRSAHVRFVRRDTEALDAERIETPLGQVLVTTPEQTVLDLARRPELGNAEMEVRPAIETLYRRSDLGRLAQLARDQRRGAVLRRAESWVGHEHR</sequence>
<organism evidence="2 3">
    <name type="scientific">Nocardia ninae NBRC 108245</name>
    <dbReference type="NCBI Taxonomy" id="1210091"/>
    <lineage>
        <taxon>Bacteria</taxon>
        <taxon>Bacillati</taxon>
        <taxon>Actinomycetota</taxon>
        <taxon>Actinomycetes</taxon>
        <taxon>Mycobacteriales</taxon>
        <taxon>Nocardiaceae</taxon>
        <taxon>Nocardia</taxon>
    </lineage>
</organism>
<dbReference type="InterPro" id="IPR018547">
    <property type="entry name" value="AbiEi_C"/>
</dbReference>
<dbReference type="AlphaFoldDB" id="A0A511MIS0"/>
<dbReference type="Proteomes" id="UP000321424">
    <property type="component" value="Unassembled WGS sequence"/>
</dbReference>
<protein>
    <recommendedName>
        <fullName evidence="1">AbiEi antitoxin C-terminal domain-containing protein</fullName>
    </recommendedName>
</protein>
<evidence type="ECO:0000313" key="3">
    <source>
        <dbReference type="Proteomes" id="UP000321424"/>
    </source>
</evidence>
<proteinExistence type="predicted"/>
<dbReference type="Pfam" id="PF09407">
    <property type="entry name" value="AbiEi_1"/>
    <property type="match status" value="1"/>
</dbReference>
<dbReference type="EMBL" id="BJXA01000038">
    <property type="protein sequence ID" value="GEM40545.1"/>
    <property type="molecule type" value="Genomic_DNA"/>
</dbReference>
<evidence type="ECO:0000313" key="2">
    <source>
        <dbReference type="EMBL" id="GEM40545.1"/>
    </source>
</evidence>
<accession>A0A511MIS0</accession>